<feature type="region of interest" description="Disordered" evidence="1">
    <location>
        <begin position="1"/>
        <end position="103"/>
    </location>
</feature>
<dbReference type="PANTHER" id="PTHR28106">
    <property type="entry name" value="MITOCHONDRIAL ATPASE COMPLEX SUBUNIT ATP10"/>
    <property type="match status" value="1"/>
</dbReference>
<gene>
    <name evidence="2" type="primary">ATP10_1</name>
    <name evidence="2" type="ORF">PGTUg99_003056</name>
</gene>
<sequence>MLSSPSRSTVRQLTTQQLLRRPPSTFSHRRSPRWYSSRPDPSRTDSNVDQAKPVNLPAATSSSPEASQAPSTTETERPKPPPYLPRPLGVEDPPSTRPPTEEEKLAKLVDEQARLQERKHLISEVSRGYYHDWNQLRHNGNKLWTAPPSLIQDQRALYFPNISGVALSNKETKHTTDIFADKVSILAVESTRMSEEHTRSFYGEPLRMLAEEDNLQLVRLNVQENPLKSWLVSLFINNLRKTVPPKQHPGYILTNQSLEYVREPLGMVNKLLGYVYLVDWNKKIRWAGCGFSNAEEVSALFSGTRTLLKRFEENKKQSSV</sequence>
<evidence type="ECO:0000256" key="1">
    <source>
        <dbReference type="SAM" id="MobiDB-lite"/>
    </source>
</evidence>
<name>A0A5B0N5L2_PUCGR</name>
<evidence type="ECO:0000313" key="2">
    <source>
        <dbReference type="EMBL" id="KAA1083199.1"/>
    </source>
</evidence>
<dbReference type="AlphaFoldDB" id="A0A5B0N5L2"/>
<dbReference type="EMBL" id="VDEP01000438">
    <property type="protein sequence ID" value="KAA1083199.1"/>
    <property type="molecule type" value="Genomic_DNA"/>
</dbReference>
<accession>A0A5B0N5L2</accession>
<feature type="compositionally biased region" description="Polar residues" evidence="1">
    <location>
        <begin position="58"/>
        <end position="73"/>
    </location>
</feature>
<dbReference type="GO" id="GO:0005743">
    <property type="term" value="C:mitochondrial inner membrane"/>
    <property type="evidence" value="ECO:0007669"/>
    <property type="project" value="TreeGrafter"/>
</dbReference>
<organism evidence="2 3">
    <name type="scientific">Puccinia graminis f. sp. tritici</name>
    <dbReference type="NCBI Taxonomy" id="56615"/>
    <lineage>
        <taxon>Eukaryota</taxon>
        <taxon>Fungi</taxon>
        <taxon>Dikarya</taxon>
        <taxon>Basidiomycota</taxon>
        <taxon>Pucciniomycotina</taxon>
        <taxon>Pucciniomycetes</taxon>
        <taxon>Pucciniales</taxon>
        <taxon>Pucciniaceae</taxon>
        <taxon>Puccinia</taxon>
    </lineage>
</organism>
<dbReference type="PANTHER" id="PTHR28106:SF1">
    <property type="entry name" value="MITOCHONDRIAL ATPASE COMPLEX SUBUNIT ATP10"/>
    <property type="match status" value="1"/>
</dbReference>
<comment type="caution">
    <text evidence="2">The sequence shown here is derived from an EMBL/GenBank/DDBJ whole genome shotgun (WGS) entry which is preliminary data.</text>
</comment>
<feature type="compositionally biased region" description="Polar residues" evidence="1">
    <location>
        <begin position="1"/>
        <end position="18"/>
    </location>
</feature>
<dbReference type="InterPro" id="IPR007849">
    <property type="entry name" value="ATP10"/>
</dbReference>
<reference evidence="2 3" key="1">
    <citation type="submission" date="2019-05" db="EMBL/GenBank/DDBJ databases">
        <title>Emergence of the Ug99 lineage of the wheat stem rust pathogen through somatic hybridization.</title>
        <authorList>
            <person name="Li F."/>
            <person name="Upadhyaya N.M."/>
            <person name="Sperschneider J."/>
            <person name="Matny O."/>
            <person name="Nguyen-Phuc H."/>
            <person name="Mago R."/>
            <person name="Raley C."/>
            <person name="Miller M.E."/>
            <person name="Silverstein K.A.T."/>
            <person name="Henningsen E."/>
            <person name="Hirsch C.D."/>
            <person name="Visser B."/>
            <person name="Pretorius Z.A."/>
            <person name="Steffenson B.J."/>
            <person name="Schwessinger B."/>
            <person name="Dodds P.N."/>
            <person name="Figueroa M."/>
        </authorList>
    </citation>
    <scope>NUCLEOTIDE SEQUENCE [LARGE SCALE GENOMIC DNA]</scope>
    <source>
        <strain evidence="2 3">Ug99</strain>
    </source>
</reference>
<proteinExistence type="predicted"/>
<evidence type="ECO:0000313" key="3">
    <source>
        <dbReference type="Proteomes" id="UP000325313"/>
    </source>
</evidence>
<protein>
    <submittedName>
        <fullName evidence="2">Mitochondrial ATPase complex subunit atp10</fullName>
    </submittedName>
</protein>
<dbReference type="Pfam" id="PF05176">
    <property type="entry name" value="ATP-synt_10"/>
    <property type="match status" value="1"/>
</dbReference>
<dbReference type="Proteomes" id="UP000325313">
    <property type="component" value="Unassembled WGS sequence"/>
</dbReference>
<dbReference type="GO" id="GO:0033615">
    <property type="term" value="P:mitochondrial proton-transporting ATP synthase complex assembly"/>
    <property type="evidence" value="ECO:0007669"/>
    <property type="project" value="TreeGrafter"/>
</dbReference>